<evidence type="ECO:0000313" key="2">
    <source>
        <dbReference type="EMBL" id="ELU06422.1"/>
    </source>
</evidence>
<proteinExistence type="predicted"/>
<gene>
    <name evidence="2" type="ORF">CAPTEDRAFT_221207</name>
</gene>
<reference evidence="4" key="1">
    <citation type="submission" date="2012-12" db="EMBL/GenBank/DDBJ databases">
        <authorList>
            <person name="Hellsten U."/>
            <person name="Grimwood J."/>
            <person name="Chapman J.A."/>
            <person name="Shapiro H."/>
            <person name="Aerts A."/>
            <person name="Otillar R.P."/>
            <person name="Terry A.Y."/>
            <person name="Boore J.L."/>
            <person name="Simakov O."/>
            <person name="Marletaz F."/>
            <person name="Cho S.-J."/>
            <person name="Edsinger-Gonzales E."/>
            <person name="Havlak P."/>
            <person name="Kuo D.-H."/>
            <person name="Larsson T."/>
            <person name="Lv J."/>
            <person name="Arendt D."/>
            <person name="Savage R."/>
            <person name="Osoegawa K."/>
            <person name="de Jong P."/>
            <person name="Lindberg D.R."/>
            <person name="Seaver E.C."/>
            <person name="Weisblat D.A."/>
            <person name="Putnam N.H."/>
            <person name="Grigoriev I.V."/>
            <person name="Rokhsar D.S."/>
        </authorList>
    </citation>
    <scope>NUCLEOTIDE SEQUENCE</scope>
    <source>
        <strain evidence="4">I ESC-2004</strain>
    </source>
</reference>
<reference evidence="2 4" key="2">
    <citation type="journal article" date="2013" name="Nature">
        <title>Insights into bilaterian evolution from three spiralian genomes.</title>
        <authorList>
            <person name="Simakov O."/>
            <person name="Marletaz F."/>
            <person name="Cho S.J."/>
            <person name="Edsinger-Gonzales E."/>
            <person name="Havlak P."/>
            <person name="Hellsten U."/>
            <person name="Kuo D.H."/>
            <person name="Larsson T."/>
            <person name="Lv J."/>
            <person name="Arendt D."/>
            <person name="Savage R."/>
            <person name="Osoegawa K."/>
            <person name="de Jong P."/>
            <person name="Grimwood J."/>
            <person name="Chapman J.A."/>
            <person name="Shapiro H."/>
            <person name="Aerts A."/>
            <person name="Otillar R.P."/>
            <person name="Terry A.Y."/>
            <person name="Boore J.L."/>
            <person name="Grigoriev I.V."/>
            <person name="Lindberg D.R."/>
            <person name="Seaver E.C."/>
            <person name="Weisblat D.A."/>
            <person name="Putnam N.H."/>
            <person name="Rokhsar D.S."/>
        </authorList>
    </citation>
    <scope>NUCLEOTIDE SEQUENCE</scope>
    <source>
        <strain evidence="2 4">I ESC-2004</strain>
    </source>
</reference>
<dbReference type="EMBL" id="KB300670">
    <property type="protein sequence ID" value="ELU06422.1"/>
    <property type="molecule type" value="Genomic_DNA"/>
</dbReference>
<feature type="transmembrane region" description="Helical" evidence="1">
    <location>
        <begin position="70"/>
        <end position="95"/>
    </location>
</feature>
<keyword evidence="4" id="KW-1185">Reference proteome</keyword>
<sequence>MSKSAAEKAEKAVNSTIYKYKKRVKRFCVCGTLWMLTGIIAIGIGIFFLVCYSKYWNDTENWRRKLAQSGVGLLIIGFIFTVIGVVFVVILCVLYKRIKKGRSRIPLNPIV</sequence>
<keyword evidence="1" id="KW-0812">Transmembrane</keyword>
<dbReference type="HOGENOM" id="CLU_2160768_0_0_1"/>
<dbReference type="EMBL" id="AMQN01022820">
    <property type="status" value="NOT_ANNOTATED_CDS"/>
    <property type="molecule type" value="Genomic_DNA"/>
</dbReference>
<protein>
    <submittedName>
        <fullName evidence="2 3">Uncharacterized protein</fullName>
    </submittedName>
</protein>
<evidence type="ECO:0000313" key="4">
    <source>
        <dbReference type="Proteomes" id="UP000014760"/>
    </source>
</evidence>
<dbReference type="AlphaFoldDB" id="R7UR57"/>
<accession>R7UR57</accession>
<reference evidence="3" key="3">
    <citation type="submission" date="2015-06" db="UniProtKB">
        <authorList>
            <consortium name="EnsemblMetazoa"/>
        </authorList>
    </citation>
    <scope>IDENTIFICATION</scope>
</reference>
<evidence type="ECO:0000313" key="3">
    <source>
        <dbReference type="EnsemblMetazoa" id="CapteP221207"/>
    </source>
</evidence>
<evidence type="ECO:0000256" key="1">
    <source>
        <dbReference type="SAM" id="Phobius"/>
    </source>
</evidence>
<name>R7UR57_CAPTE</name>
<keyword evidence="1" id="KW-0472">Membrane</keyword>
<keyword evidence="1" id="KW-1133">Transmembrane helix</keyword>
<dbReference type="EnsemblMetazoa" id="CapteT221207">
    <property type="protein sequence ID" value="CapteP221207"/>
    <property type="gene ID" value="CapteG221207"/>
</dbReference>
<dbReference type="Proteomes" id="UP000014760">
    <property type="component" value="Unassembled WGS sequence"/>
</dbReference>
<organism evidence="2">
    <name type="scientific">Capitella teleta</name>
    <name type="common">Polychaete worm</name>
    <dbReference type="NCBI Taxonomy" id="283909"/>
    <lineage>
        <taxon>Eukaryota</taxon>
        <taxon>Metazoa</taxon>
        <taxon>Spiralia</taxon>
        <taxon>Lophotrochozoa</taxon>
        <taxon>Annelida</taxon>
        <taxon>Polychaeta</taxon>
        <taxon>Sedentaria</taxon>
        <taxon>Scolecida</taxon>
        <taxon>Capitellidae</taxon>
        <taxon>Capitella</taxon>
    </lineage>
</organism>
<dbReference type="EMBL" id="AMQN01022821">
    <property type="status" value="NOT_ANNOTATED_CDS"/>
    <property type="molecule type" value="Genomic_DNA"/>
</dbReference>
<feature type="transmembrane region" description="Helical" evidence="1">
    <location>
        <begin position="27"/>
        <end position="50"/>
    </location>
</feature>